<sequence>MSLATGVFAAAAHFAHAAARGPQPTKGFSFGDMPWWGLVAAGISVAALVAALLLLVLGKKTPPAGPQPYHQGPGAQPNVPFEYLHTPGETTLDLPDEARTTIPQPGTFAPPTAYTPPPTGQPQVYTMPAAPVPGQPSSPGQPVPPTAAQPPQPGAGYPSATPPSQPGPAQPAQPAQPSAAPPRQAAEGSGDAPTGQGDPSQQ</sequence>
<dbReference type="AlphaFoldDB" id="A0A1Q5PTJ9"/>
<keyword evidence="2" id="KW-0472">Membrane</keyword>
<name>A0A1Q5PTJ9_9ACTO</name>
<dbReference type="STRING" id="52770.BSZ40_10230"/>
<dbReference type="InParanoid" id="A0A1Q5PTJ9"/>
<evidence type="ECO:0000313" key="4">
    <source>
        <dbReference type="EMBL" id="OKL50898.1"/>
    </source>
</evidence>
<keyword evidence="3" id="KW-0732">Signal</keyword>
<protein>
    <submittedName>
        <fullName evidence="4">Uncharacterized protein</fullName>
    </submittedName>
</protein>
<evidence type="ECO:0000256" key="2">
    <source>
        <dbReference type="SAM" id="Phobius"/>
    </source>
</evidence>
<reference evidence="5" key="1">
    <citation type="submission" date="2016-12" db="EMBL/GenBank/DDBJ databases">
        <authorList>
            <person name="Meng X."/>
        </authorList>
    </citation>
    <scope>NUCLEOTIDE SEQUENCE [LARGE SCALE GENOMIC DNA]</scope>
    <source>
        <strain evidence="5">DSM 20732</strain>
    </source>
</reference>
<evidence type="ECO:0000256" key="3">
    <source>
        <dbReference type="SAM" id="SignalP"/>
    </source>
</evidence>
<comment type="caution">
    <text evidence="4">The sequence shown here is derived from an EMBL/GenBank/DDBJ whole genome shotgun (WGS) entry which is preliminary data.</text>
</comment>
<dbReference type="Proteomes" id="UP000185612">
    <property type="component" value="Unassembled WGS sequence"/>
</dbReference>
<keyword evidence="5" id="KW-1185">Reference proteome</keyword>
<feature type="region of interest" description="Disordered" evidence="1">
    <location>
        <begin position="65"/>
        <end position="202"/>
    </location>
</feature>
<feature type="signal peptide" evidence="3">
    <location>
        <begin position="1"/>
        <end position="17"/>
    </location>
</feature>
<proteinExistence type="predicted"/>
<gene>
    <name evidence="4" type="ORF">BSZ40_10230</name>
</gene>
<dbReference type="EMBL" id="MQVS01000013">
    <property type="protein sequence ID" value="OKL50898.1"/>
    <property type="molecule type" value="Genomic_DNA"/>
</dbReference>
<evidence type="ECO:0000313" key="5">
    <source>
        <dbReference type="Proteomes" id="UP000185612"/>
    </source>
</evidence>
<keyword evidence="2" id="KW-0812">Transmembrane</keyword>
<feature type="compositionally biased region" description="Low complexity" evidence="1">
    <location>
        <begin position="172"/>
        <end position="186"/>
    </location>
</feature>
<feature type="transmembrane region" description="Helical" evidence="2">
    <location>
        <begin position="33"/>
        <end position="57"/>
    </location>
</feature>
<accession>A0A1Q5PTJ9</accession>
<dbReference type="RefSeq" id="WP_073826057.1">
    <property type="nucleotide sequence ID" value="NZ_MQVS01000013.1"/>
</dbReference>
<organism evidence="4 5">
    <name type="scientific">Buchananella hordeovulneris</name>
    <dbReference type="NCBI Taxonomy" id="52770"/>
    <lineage>
        <taxon>Bacteria</taxon>
        <taxon>Bacillati</taxon>
        <taxon>Actinomycetota</taxon>
        <taxon>Actinomycetes</taxon>
        <taxon>Actinomycetales</taxon>
        <taxon>Actinomycetaceae</taxon>
        <taxon>Buchananella</taxon>
    </lineage>
</organism>
<evidence type="ECO:0000256" key="1">
    <source>
        <dbReference type="SAM" id="MobiDB-lite"/>
    </source>
</evidence>
<keyword evidence="2" id="KW-1133">Transmembrane helix</keyword>
<feature type="compositionally biased region" description="Pro residues" evidence="1">
    <location>
        <begin position="130"/>
        <end position="153"/>
    </location>
</feature>
<feature type="compositionally biased region" description="Pro residues" evidence="1">
    <location>
        <begin position="160"/>
        <end position="171"/>
    </location>
</feature>
<feature type="chain" id="PRO_5038938751" evidence="3">
    <location>
        <begin position="18"/>
        <end position="202"/>
    </location>
</feature>